<proteinExistence type="predicted"/>
<keyword evidence="6" id="KW-0238">DNA-binding</keyword>
<evidence type="ECO:0000259" key="9">
    <source>
        <dbReference type="PROSITE" id="PS01124"/>
    </source>
</evidence>
<evidence type="ECO:0000256" key="5">
    <source>
        <dbReference type="ARBA" id="ARBA00023015"/>
    </source>
</evidence>
<dbReference type="Proteomes" id="UP001597493">
    <property type="component" value="Unassembled WGS sequence"/>
</dbReference>
<dbReference type="InterPro" id="IPR009057">
    <property type="entry name" value="Homeodomain-like_sf"/>
</dbReference>
<dbReference type="PROSITE" id="PS01124">
    <property type="entry name" value="HTH_ARAC_FAMILY_2"/>
    <property type="match status" value="1"/>
</dbReference>
<dbReference type="EMBL" id="JBHUMY010000006">
    <property type="protein sequence ID" value="MFD2659665.1"/>
    <property type="molecule type" value="Genomic_DNA"/>
</dbReference>
<evidence type="ECO:0000256" key="2">
    <source>
        <dbReference type="ARBA" id="ARBA00022490"/>
    </source>
</evidence>
<dbReference type="Gene3D" id="3.40.50.2300">
    <property type="match status" value="1"/>
</dbReference>
<protein>
    <submittedName>
        <fullName evidence="11">Response regulator</fullName>
    </submittedName>
</protein>
<dbReference type="InterPro" id="IPR018062">
    <property type="entry name" value="HTH_AraC-typ_CS"/>
</dbReference>
<keyword evidence="4" id="KW-0902">Two-component regulatory system</keyword>
<keyword evidence="7" id="KW-0804">Transcription</keyword>
<dbReference type="InterPro" id="IPR018060">
    <property type="entry name" value="HTH_AraC"/>
</dbReference>
<dbReference type="SMART" id="SM00342">
    <property type="entry name" value="HTH_ARAC"/>
    <property type="match status" value="1"/>
</dbReference>
<feature type="domain" description="HTH araC/xylS-type" evidence="9">
    <location>
        <begin position="442"/>
        <end position="540"/>
    </location>
</feature>
<dbReference type="PANTHER" id="PTHR42713">
    <property type="entry name" value="HISTIDINE KINASE-RELATED"/>
    <property type="match status" value="1"/>
</dbReference>
<dbReference type="Pfam" id="PF12833">
    <property type="entry name" value="HTH_18"/>
    <property type="match status" value="1"/>
</dbReference>
<reference evidence="12" key="1">
    <citation type="journal article" date="2019" name="Int. J. Syst. Evol. Microbiol.">
        <title>The Global Catalogue of Microorganisms (GCM) 10K type strain sequencing project: providing services to taxonomists for standard genome sequencing and annotation.</title>
        <authorList>
            <consortium name="The Broad Institute Genomics Platform"/>
            <consortium name="The Broad Institute Genome Sequencing Center for Infectious Disease"/>
            <person name="Wu L."/>
            <person name="Ma J."/>
        </authorList>
    </citation>
    <scope>NUCLEOTIDE SEQUENCE [LARGE SCALE GENOMIC DNA]</scope>
    <source>
        <strain evidence="12">TISTR 1827</strain>
    </source>
</reference>
<gene>
    <name evidence="11" type="ORF">ACFSW5_05220</name>
</gene>
<dbReference type="CDD" id="cd17536">
    <property type="entry name" value="REC_YesN-like"/>
    <property type="match status" value="1"/>
</dbReference>
<comment type="caution">
    <text evidence="11">The sequence shown here is derived from an EMBL/GenBank/DDBJ whole genome shotgun (WGS) entry which is preliminary data.</text>
</comment>
<dbReference type="PROSITE" id="PS50110">
    <property type="entry name" value="RESPONSE_REGULATORY"/>
    <property type="match status" value="1"/>
</dbReference>
<keyword evidence="5" id="KW-0805">Transcription regulation</keyword>
<evidence type="ECO:0000256" key="1">
    <source>
        <dbReference type="ARBA" id="ARBA00004496"/>
    </source>
</evidence>
<dbReference type="SUPFAM" id="SSF46689">
    <property type="entry name" value="Homeodomain-like"/>
    <property type="match status" value="2"/>
</dbReference>
<evidence type="ECO:0000256" key="6">
    <source>
        <dbReference type="ARBA" id="ARBA00023125"/>
    </source>
</evidence>
<dbReference type="Gene3D" id="1.10.10.60">
    <property type="entry name" value="Homeodomain-like"/>
    <property type="match status" value="2"/>
</dbReference>
<evidence type="ECO:0000256" key="4">
    <source>
        <dbReference type="ARBA" id="ARBA00023012"/>
    </source>
</evidence>
<dbReference type="InterPro" id="IPR011006">
    <property type="entry name" value="CheY-like_superfamily"/>
</dbReference>
<dbReference type="RefSeq" id="WP_379270355.1">
    <property type="nucleotide sequence ID" value="NZ_JBHUGT010000023.1"/>
</dbReference>
<dbReference type="InterPro" id="IPR051552">
    <property type="entry name" value="HptR"/>
</dbReference>
<evidence type="ECO:0000256" key="8">
    <source>
        <dbReference type="PROSITE-ProRule" id="PRU00169"/>
    </source>
</evidence>
<dbReference type="SMART" id="SM00448">
    <property type="entry name" value="REC"/>
    <property type="match status" value="1"/>
</dbReference>
<organism evidence="11 12">
    <name type="scientific">Paenibacillus thailandensis</name>
    <dbReference type="NCBI Taxonomy" id="393250"/>
    <lineage>
        <taxon>Bacteria</taxon>
        <taxon>Bacillati</taxon>
        <taxon>Bacillota</taxon>
        <taxon>Bacilli</taxon>
        <taxon>Bacillales</taxon>
        <taxon>Paenibacillaceae</taxon>
        <taxon>Paenibacillus</taxon>
    </lineage>
</organism>
<keyword evidence="2" id="KW-0963">Cytoplasm</keyword>
<dbReference type="InterPro" id="IPR001789">
    <property type="entry name" value="Sig_transdc_resp-reg_receiver"/>
</dbReference>
<evidence type="ECO:0000259" key="10">
    <source>
        <dbReference type="PROSITE" id="PS50110"/>
    </source>
</evidence>
<evidence type="ECO:0000256" key="3">
    <source>
        <dbReference type="ARBA" id="ARBA00022553"/>
    </source>
</evidence>
<feature type="domain" description="Response regulatory" evidence="10">
    <location>
        <begin position="3"/>
        <end position="120"/>
    </location>
</feature>
<comment type="subcellular location">
    <subcellularLocation>
        <location evidence="1">Cytoplasm</location>
    </subcellularLocation>
</comment>
<sequence>MWKIAIIDDDRQVLQGMKLAIPWEELNAEWAGEAMNGRDGLEMIRAAKPDIVITDIYMPVMNGLDMIEKLRGEKFGGRIVILSGYSDFEYARQALRLNVADYLSKPISIPTLKDVLGKAIADLAEEEERLLKQDELQQRLMLYKPFVEKEWIKAAVSGTFADMDMQGDAVPLPYHYWRQASHAVIGIDIVRDRRVGGVSLSDLNLFRFAVRNIVCEVTEERFAQFEYTELHGTHSALLVHPAPDTERGLAESQLAELGSIIIDAVGSCLKLNLQVGIGGIKQSWREIPDSTEEAFRAIDWKGRRLAPGYELFGVADSPEGKKQVHPIRPVKFYQELASAMKSSQETLAHQIVDHFAAQLSGREEAAADYLRMLAGEIWTILAYSMYDIGMVLDEIYPIDAVRLEWDRFTDAEQWAGWLKDKISGICNSRQWRGNGKHRQAVDFMIQYIHDNYAKDITLADLADKVFISRNYLSHIFKNITGDSFNTYLTRVRMEKAKELLMEHKMLVYEVAEKVGYQNVPYFSTLFKKYSGMNPTDLVKS</sequence>
<dbReference type="PANTHER" id="PTHR42713:SF3">
    <property type="entry name" value="TRANSCRIPTIONAL REGULATORY PROTEIN HPTR"/>
    <property type="match status" value="1"/>
</dbReference>
<feature type="modified residue" description="4-aspartylphosphate" evidence="8">
    <location>
        <position position="55"/>
    </location>
</feature>
<accession>A0ABW5QUC0</accession>
<keyword evidence="12" id="KW-1185">Reference proteome</keyword>
<evidence type="ECO:0000256" key="7">
    <source>
        <dbReference type="ARBA" id="ARBA00023163"/>
    </source>
</evidence>
<evidence type="ECO:0000313" key="11">
    <source>
        <dbReference type="EMBL" id="MFD2659665.1"/>
    </source>
</evidence>
<dbReference type="PROSITE" id="PS00041">
    <property type="entry name" value="HTH_ARAC_FAMILY_1"/>
    <property type="match status" value="1"/>
</dbReference>
<name>A0ABW5QUC0_9BACL</name>
<dbReference type="Pfam" id="PF00072">
    <property type="entry name" value="Response_reg"/>
    <property type="match status" value="1"/>
</dbReference>
<dbReference type="SUPFAM" id="SSF52172">
    <property type="entry name" value="CheY-like"/>
    <property type="match status" value="1"/>
</dbReference>
<evidence type="ECO:0000313" key="12">
    <source>
        <dbReference type="Proteomes" id="UP001597493"/>
    </source>
</evidence>
<keyword evidence="3 8" id="KW-0597">Phosphoprotein</keyword>